<evidence type="ECO:0000313" key="2">
    <source>
        <dbReference type="Proteomes" id="UP001458880"/>
    </source>
</evidence>
<reference evidence="1 2" key="1">
    <citation type="journal article" date="2024" name="BMC Genomics">
        <title>De novo assembly and annotation of Popillia japonica's genome with initial clues to its potential as an invasive pest.</title>
        <authorList>
            <person name="Cucini C."/>
            <person name="Boschi S."/>
            <person name="Funari R."/>
            <person name="Cardaioli E."/>
            <person name="Iannotti N."/>
            <person name="Marturano G."/>
            <person name="Paoli F."/>
            <person name="Bruttini M."/>
            <person name="Carapelli A."/>
            <person name="Frati F."/>
            <person name="Nardi F."/>
        </authorList>
    </citation>
    <scope>NUCLEOTIDE SEQUENCE [LARGE SCALE GENOMIC DNA]</scope>
    <source>
        <strain evidence="1">DMR45628</strain>
    </source>
</reference>
<accession>A0AAW1MJ89</accession>
<sequence>MPRVIPNSVPMLIQYGRYSACKCFDSFVLANIGNNCGQRSNLKNAKKEKALKQMQSIISEQAAYDSPEATTLEITSEEEDEVVTVDIAPKRKYRLSHRKSSDGNGNFFFKFYIVKNFNY</sequence>
<name>A0AAW1MJ89_POPJA</name>
<evidence type="ECO:0000313" key="1">
    <source>
        <dbReference type="EMBL" id="KAK9747468.1"/>
    </source>
</evidence>
<dbReference type="Proteomes" id="UP001458880">
    <property type="component" value="Unassembled WGS sequence"/>
</dbReference>
<organism evidence="1 2">
    <name type="scientific">Popillia japonica</name>
    <name type="common">Japanese beetle</name>
    <dbReference type="NCBI Taxonomy" id="7064"/>
    <lineage>
        <taxon>Eukaryota</taxon>
        <taxon>Metazoa</taxon>
        <taxon>Ecdysozoa</taxon>
        <taxon>Arthropoda</taxon>
        <taxon>Hexapoda</taxon>
        <taxon>Insecta</taxon>
        <taxon>Pterygota</taxon>
        <taxon>Neoptera</taxon>
        <taxon>Endopterygota</taxon>
        <taxon>Coleoptera</taxon>
        <taxon>Polyphaga</taxon>
        <taxon>Scarabaeiformia</taxon>
        <taxon>Scarabaeidae</taxon>
        <taxon>Rutelinae</taxon>
        <taxon>Popillia</taxon>
    </lineage>
</organism>
<gene>
    <name evidence="1" type="ORF">QE152_g5217</name>
</gene>
<comment type="caution">
    <text evidence="1">The sequence shown here is derived from an EMBL/GenBank/DDBJ whole genome shotgun (WGS) entry which is preliminary data.</text>
</comment>
<keyword evidence="2" id="KW-1185">Reference proteome</keyword>
<protein>
    <submittedName>
        <fullName evidence="1">Uncharacterized protein</fullName>
    </submittedName>
</protein>
<dbReference type="EMBL" id="JASPKY010000030">
    <property type="protein sequence ID" value="KAK9747468.1"/>
    <property type="molecule type" value="Genomic_DNA"/>
</dbReference>
<proteinExistence type="predicted"/>
<dbReference type="AlphaFoldDB" id="A0AAW1MJ89"/>